<dbReference type="Gene3D" id="3.40.190.290">
    <property type="match status" value="1"/>
</dbReference>
<dbReference type="InterPro" id="IPR058163">
    <property type="entry name" value="LysR-type_TF_proteobact-type"/>
</dbReference>
<dbReference type="InterPro" id="IPR036388">
    <property type="entry name" value="WH-like_DNA-bd_sf"/>
</dbReference>
<dbReference type="PANTHER" id="PTHR30537:SF5">
    <property type="entry name" value="HTH-TYPE TRANSCRIPTIONAL ACTIVATOR TTDR-RELATED"/>
    <property type="match status" value="1"/>
</dbReference>
<dbReference type="SUPFAM" id="SSF46785">
    <property type="entry name" value="Winged helix' DNA-binding domain"/>
    <property type="match status" value="1"/>
</dbReference>
<dbReference type="PROSITE" id="PS50931">
    <property type="entry name" value="HTH_LYSR"/>
    <property type="match status" value="1"/>
</dbReference>
<keyword evidence="3" id="KW-0238">DNA-binding</keyword>
<evidence type="ECO:0000259" key="5">
    <source>
        <dbReference type="PROSITE" id="PS50931"/>
    </source>
</evidence>
<name>A0A6L3T333_9HYPH</name>
<dbReference type="GO" id="GO:0043565">
    <property type="term" value="F:sequence-specific DNA binding"/>
    <property type="evidence" value="ECO:0007669"/>
    <property type="project" value="TreeGrafter"/>
</dbReference>
<proteinExistence type="inferred from homology"/>
<dbReference type="Gene3D" id="1.10.10.10">
    <property type="entry name" value="Winged helix-like DNA-binding domain superfamily/Winged helix DNA-binding domain"/>
    <property type="match status" value="1"/>
</dbReference>
<evidence type="ECO:0000313" key="7">
    <source>
        <dbReference type="Proteomes" id="UP000474159"/>
    </source>
</evidence>
<organism evidence="6 7">
    <name type="scientific">Methylobacterium soli</name>
    <dbReference type="NCBI Taxonomy" id="553447"/>
    <lineage>
        <taxon>Bacteria</taxon>
        <taxon>Pseudomonadati</taxon>
        <taxon>Pseudomonadota</taxon>
        <taxon>Alphaproteobacteria</taxon>
        <taxon>Hyphomicrobiales</taxon>
        <taxon>Methylobacteriaceae</taxon>
        <taxon>Methylobacterium</taxon>
    </lineage>
</organism>
<dbReference type="Proteomes" id="UP000474159">
    <property type="component" value="Unassembled WGS sequence"/>
</dbReference>
<evidence type="ECO:0000256" key="4">
    <source>
        <dbReference type="ARBA" id="ARBA00023163"/>
    </source>
</evidence>
<dbReference type="InterPro" id="IPR005119">
    <property type="entry name" value="LysR_subst-bd"/>
</dbReference>
<dbReference type="AlphaFoldDB" id="A0A6L3T333"/>
<dbReference type="OrthoDB" id="9786526at2"/>
<dbReference type="InterPro" id="IPR036390">
    <property type="entry name" value="WH_DNA-bd_sf"/>
</dbReference>
<dbReference type="GO" id="GO:0006351">
    <property type="term" value="P:DNA-templated transcription"/>
    <property type="evidence" value="ECO:0007669"/>
    <property type="project" value="TreeGrafter"/>
</dbReference>
<dbReference type="CDD" id="cd08422">
    <property type="entry name" value="PBP2_CrgA_like"/>
    <property type="match status" value="1"/>
</dbReference>
<keyword evidence="2" id="KW-0805">Transcription regulation</keyword>
<evidence type="ECO:0000256" key="2">
    <source>
        <dbReference type="ARBA" id="ARBA00023015"/>
    </source>
</evidence>
<evidence type="ECO:0000256" key="1">
    <source>
        <dbReference type="ARBA" id="ARBA00009437"/>
    </source>
</evidence>
<dbReference type="FunFam" id="1.10.10.10:FF:000001">
    <property type="entry name" value="LysR family transcriptional regulator"/>
    <property type="match status" value="1"/>
</dbReference>
<dbReference type="InterPro" id="IPR000847">
    <property type="entry name" value="LysR_HTH_N"/>
</dbReference>
<reference evidence="6 7" key="1">
    <citation type="submission" date="2019-09" db="EMBL/GenBank/DDBJ databases">
        <title>YIM 48816 draft genome.</title>
        <authorList>
            <person name="Jiang L."/>
        </authorList>
    </citation>
    <scope>NUCLEOTIDE SEQUENCE [LARGE SCALE GENOMIC DNA]</scope>
    <source>
        <strain evidence="6 7">YIM 48816</strain>
    </source>
</reference>
<keyword evidence="7" id="KW-1185">Reference proteome</keyword>
<protein>
    <submittedName>
        <fullName evidence="6">LysR family transcriptional regulator</fullName>
    </submittedName>
</protein>
<dbReference type="SUPFAM" id="SSF53850">
    <property type="entry name" value="Periplasmic binding protein-like II"/>
    <property type="match status" value="1"/>
</dbReference>
<dbReference type="Pfam" id="PF03466">
    <property type="entry name" value="LysR_substrate"/>
    <property type="match status" value="1"/>
</dbReference>
<dbReference type="GO" id="GO:0003700">
    <property type="term" value="F:DNA-binding transcription factor activity"/>
    <property type="evidence" value="ECO:0007669"/>
    <property type="project" value="InterPro"/>
</dbReference>
<sequence>MHDIWLRSALGASKGVGCEFGIRRARLSVIISVPPRRLPAEHASADFVSNIVDQATGGRATAATYWCCKRNNRCHVVIGEDDLRVFAAVVEHGGFASTARTLGTTRSAVLRRIERLERRLGVRLFDRTTRQISRTDAGDVLYRRAVHILAEISEAELVVSEFSAEPQGVLRVTCPIMIGHQKLIPLLPEFLMNHKLVKIQLSLSDDVIDQSLTHHDVALRWGEQEDSTLVVTRLGESHQVVCAAPSYLERHGTPSTPEDLFNHNCLMMNRLGLDYNEWTFRYSEGNRSIRTTGNFVVNGGSGHYEALISGLGIGRITDLRGREDIASGRLRRILQDFEPLAATPIYAAHKSSRLIPPKVRAFVTYLQRRMRH</sequence>
<dbReference type="PANTHER" id="PTHR30537">
    <property type="entry name" value="HTH-TYPE TRANSCRIPTIONAL REGULATOR"/>
    <property type="match status" value="1"/>
</dbReference>
<evidence type="ECO:0000256" key="3">
    <source>
        <dbReference type="ARBA" id="ARBA00023125"/>
    </source>
</evidence>
<comment type="caution">
    <text evidence="6">The sequence shown here is derived from an EMBL/GenBank/DDBJ whole genome shotgun (WGS) entry which is preliminary data.</text>
</comment>
<feature type="domain" description="HTH lysR-type" evidence="5">
    <location>
        <begin position="78"/>
        <end position="135"/>
    </location>
</feature>
<evidence type="ECO:0000313" key="6">
    <source>
        <dbReference type="EMBL" id="KAB1079332.1"/>
    </source>
</evidence>
<keyword evidence="4" id="KW-0804">Transcription</keyword>
<comment type="similarity">
    <text evidence="1">Belongs to the LysR transcriptional regulatory family.</text>
</comment>
<dbReference type="EMBL" id="VZZK01000009">
    <property type="protein sequence ID" value="KAB1079332.1"/>
    <property type="molecule type" value="Genomic_DNA"/>
</dbReference>
<dbReference type="Pfam" id="PF00126">
    <property type="entry name" value="HTH_1"/>
    <property type="match status" value="1"/>
</dbReference>
<gene>
    <name evidence="6" type="ORF">F6X53_11020</name>
</gene>
<accession>A0A6L3T333</accession>